<keyword evidence="1" id="KW-0732">Signal</keyword>
<gene>
    <name evidence="6" type="ORF">H9742_09245</name>
</gene>
<protein>
    <submittedName>
        <fullName evidence="6">Cell wall hydrolase</fullName>
    </submittedName>
</protein>
<keyword evidence="2" id="KW-0175">Coiled coil</keyword>
<feature type="coiled-coil region" evidence="2">
    <location>
        <begin position="141"/>
        <end position="224"/>
    </location>
</feature>
<evidence type="ECO:0000256" key="2">
    <source>
        <dbReference type="SAM" id="Coils"/>
    </source>
</evidence>
<reference evidence="6" key="1">
    <citation type="journal article" date="2021" name="PeerJ">
        <title>Extensive microbial diversity within the chicken gut microbiome revealed by metagenomics and culture.</title>
        <authorList>
            <person name="Gilroy R."/>
            <person name="Ravi A."/>
            <person name="Getino M."/>
            <person name="Pursley I."/>
            <person name="Horton D.L."/>
            <person name="Alikhan N.F."/>
            <person name="Baker D."/>
            <person name="Gharbi K."/>
            <person name="Hall N."/>
            <person name="Watson M."/>
            <person name="Adriaenssens E.M."/>
            <person name="Foster-Nyarko E."/>
            <person name="Jarju S."/>
            <person name="Secka A."/>
            <person name="Antonio M."/>
            <person name="Oren A."/>
            <person name="Chaudhuri R.R."/>
            <person name="La Ragione R."/>
            <person name="Hildebrand F."/>
            <person name="Pallen M.J."/>
        </authorList>
    </citation>
    <scope>NUCLEOTIDE SEQUENCE</scope>
    <source>
        <strain evidence="6">CHK195-6426</strain>
    </source>
</reference>
<dbReference type="InterPro" id="IPR057309">
    <property type="entry name" value="PcsB_CC"/>
</dbReference>
<feature type="compositionally biased region" description="Low complexity" evidence="3">
    <location>
        <begin position="1"/>
        <end position="12"/>
    </location>
</feature>
<evidence type="ECO:0000259" key="5">
    <source>
        <dbReference type="Pfam" id="PF24568"/>
    </source>
</evidence>
<organism evidence="6 7">
    <name type="scientific">Candidatus Acetatifactor stercoripullorum</name>
    <dbReference type="NCBI Taxonomy" id="2838414"/>
    <lineage>
        <taxon>Bacteria</taxon>
        <taxon>Bacillati</taxon>
        <taxon>Bacillota</taxon>
        <taxon>Clostridia</taxon>
        <taxon>Lachnospirales</taxon>
        <taxon>Lachnospiraceae</taxon>
        <taxon>Acetatifactor</taxon>
    </lineage>
</organism>
<feature type="domain" description="Peptidoglycan hydrolase PcsB coiled-coil" evidence="5">
    <location>
        <begin position="83"/>
        <end position="153"/>
    </location>
</feature>
<evidence type="ECO:0000256" key="1">
    <source>
        <dbReference type="ARBA" id="ARBA00022729"/>
    </source>
</evidence>
<dbReference type="InterPro" id="IPR042047">
    <property type="entry name" value="SleB_dom1"/>
</dbReference>
<accession>A0A9D1R7U3</accession>
<dbReference type="GO" id="GO:0016787">
    <property type="term" value="F:hydrolase activity"/>
    <property type="evidence" value="ECO:0007669"/>
    <property type="project" value="UniProtKB-KW"/>
</dbReference>
<evidence type="ECO:0000259" key="4">
    <source>
        <dbReference type="Pfam" id="PF07486"/>
    </source>
</evidence>
<comment type="caution">
    <text evidence="6">The sequence shown here is derived from an EMBL/GenBank/DDBJ whole genome shotgun (WGS) entry which is preliminary data.</text>
</comment>
<dbReference type="Proteomes" id="UP000824265">
    <property type="component" value="Unassembled WGS sequence"/>
</dbReference>
<proteinExistence type="predicted"/>
<dbReference type="Pfam" id="PF24568">
    <property type="entry name" value="CC_PcsB"/>
    <property type="match status" value="1"/>
</dbReference>
<feature type="region of interest" description="Disordered" evidence="3">
    <location>
        <begin position="1"/>
        <end position="43"/>
    </location>
</feature>
<dbReference type="AlphaFoldDB" id="A0A9D1R7U3"/>
<evidence type="ECO:0000256" key="3">
    <source>
        <dbReference type="SAM" id="MobiDB-lite"/>
    </source>
</evidence>
<dbReference type="Pfam" id="PF07486">
    <property type="entry name" value="Hydrolase_2"/>
    <property type="match status" value="1"/>
</dbReference>
<dbReference type="InterPro" id="IPR011105">
    <property type="entry name" value="Cell_wall_hydrolase_SleB"/>
</dbReference>
<dbReference type="SUPFAM" id="SSF57997">
    <property type="entry name" value="Tropomyosin"/>
    <property type="match status" value="1"/>
</dbReference>
<dbReference type="Gene3D" id="1.10.10.2520">
    <property type="entry name" value="Cell wall hydrolase SleB, domain 1"/>
    <property type="match status" value="1"/>
</dbReference>
<evidence type="ECO:0000313" key="7">
    <source>
        <dbReference type="Proteomes" id="UP000824265"/>
    </source>
</evidence>
<name>A0A9D1R7U3_9FIRM</name>
<feature type="domain" description="Cell wall hydrolase SleB" evidence="4">
    <location>
        <begin position="266"/>
        <end position="361"/>
    </location>
</feature>
<dbReference type="Gene3D" id="6.10.250.3150">
    <property type="match status" value="1"/>
</dbReference>
<sequence length="361" mass="40354">MVSASTTQQQIQQKEEEKEALENELNQTQQDLEGLREEHSSLQGELNNLNTQLSEVSQNLEELESQISEKEQDILEAQEALAQAQEKEAWQYELMVTRIRYTYEHNETDILNAILRMGSFADMLNAAGYFEKIAAYDQDLMAEYTQNRQLIEEEEARLQSDRAELENLKTQAEAEKSKVSGLISQTSNSITQYADQISDAEAAALAYEAEIKQREEDLDYLRKKLQEELAMSQAAANATWRDISEVTFEEGDRYLLANLIYCEAGGEPYEGQLAVGSVVVNRVLSALYPDTIVGVIYQSGQFSPVASGRLELALASNKATESCYRAADEAMSGVTNVGNCVYFRTPVEGLSGINIGGHVFY</sequence>
<reference evidence="6" key="2">
    <citation type="submission" date="2021-04" db="EMBL/GenBank/DDBJ databases">
        <authorList>
            <person name="Gilroy R."/>
        </authorList>
    </citation>
    <scope>NUCLEOTIDE SEQUENCE</scope>
    <source>
        <strain evidence="6">CHK195-6426</strain>
    </source>
</reference>
<dbReference type="EMBL" id="DXGH01000050">
    <property type="protein sequence ID" value="HIW81682.1"/>
    <property type="molecule type" value="Genomic_DNA"/>
</dbReference>
<keyword evidence="6" id="KW-0378">Hydrolase</keyword>
<evidence type="ECO:0000313" key="6">
    <source>
        <dbReference type="EMBL" id="HIW81682.1"/>
    </source>
</evidence>